<name>A0ACB8VN84_9TELE</name>
<accession>A0ACB8VN84</accession>
<evidence type="ECO:0000313" key="1">
    <source>
        <dbReference type="EMBL" id="KAI3357063.1"/>
    </source>
</evidence>
<feature type="non-terminal residue" evidence="1">
    <location>
        <position position="229"/>
    </location>
</feature>
<gene>
    <name evidence="1" type="ORF">L3Q82_015446</name>
</gene>
<evidence type="ECO:0000313" key="2">
    <source>
        <dbReference type="Proteomes" id="UP000831701"/>
    </source>
</evidence>
<dbReference type="Proteomes" id="UP000831701">
    <property type="component" value="Chromosome 19"/>
</dbReference>
<dbReference type="EMBL" id="CM041549">
    <property type="protein sequence ID" value="KAI3357063.1"/>
    <property type="molecule type" value="Genomic_DNA"/>
</dbReference>
<reference evidence="1" key="1">
    <citation type="submission" date="2022-04" db="EMBL/GenBank/DDBJ databases">
        <title>Jade perch genome.</title>
        <authorList>
            <person name="Chao B."/>
        </authorList>
    </citation>
    <scope>NUCLEOTIDE SEQUENCE</scope>
    <source>
        <strain evidence="1">CB-2022</strain>
    </source>
</reference>
<comment type="caution">
    <text evidence="1">The sequence shown here is derived from an EMBL/GenBank/DDBJ whole genome shotgun (WGS) entry which is preliminary data.</text>
</comment>
<organism evidence="1 2">
    <name type="scientific">Scortum barcoo</name>
    <name type="common">barcoo grunter</name>
    <dbReference type="NCBI Taxonomy" id="214431"/>
    <lineage>
        <taxon>Eukaryota</taxon>
        <taxon>Metazoa</taxon>
        <taxon>Chordata</taxon>
        <taxon>Craniata</taxon>
        <taxon>Vertebrata</taxon>
        <taxon>Euteleostomi</taxon>
        <taxon>Actinopterygii</taxon>
        <taxon>Neopterygii</taxon>
        <taxon>Teleostei</taxon>
        <taxon>Neoteleostei</taxon>
        <taxon>Acanthomorphata</taxon>
        <taxon>Eupercaria</taxon>
        <taxon>Centrarchiformes</taxon>
        <taxon>Terapontoidei</taxon>
        <taxon>Terapontidae</taxon>
        <taxon>Scortum</taxon>
    </lineage>
</organism>
<proteinExistence type="predicted"/>
<keyword evidence="2" id="KW-1185">Reference proteome</keyword>
<protein>
    <submittedName>
        <fullName evidence="1">Uncharacterized protein</fullName>
    </submittedName>
</protein>
<sequence>MMTKKEKRLEEEEEDEDEDDESSDPDIEEEIQASTQQDGPDDDENEEDESNEVDQTCNGTNKEDQTDEVSGSVSAGEEGSVKEEDEEPVTSGFSPLSDESKSQVSPLSDIPCPRHSPSQSEPPRTDNQRPLSNGNLAKLEESVDSTNHVSVVLPQNHEGPEEEKRAEIASVDSQNTKHIIIHDNETEIPLDMGVFTCGSPQQAESTRVDTPTQEIVSSSQSTPPPKKNK</sequence>